<dbReference type="GO" id="GO:0097255">
    <property type="term" value="C:R2TP complex"/>
    <property type="evidence" value="ECO:0007669"/>
    <property type="project" value="TreeGrafter"/>
</dbReference>
<evidence type="ECO:0000259" key="4">
    <source>
        <dbReference type="Pfam" id="PF08190"/>
    </source>
</evidence>
<comment type="caution">
    <text evidence="6">The sequence shown here is derived from an EMBL/GenBank/DDBJ whole genome shotgun (WGS) entry which is preliminary data.</text>
</comment>
<dbReference type="PANTHER" id="PTHR22997">
    <property type="entry name" value="PIH1 DOMAIN-CONTAINING PROTEIN 1"/>
    <property type="match status" value="1"/>
</dbReference>
<evidence type="ECO:0000256" key="1">
    <source>
        <dbReference type="ARBA" id="ARBA00008511"/>
    </source>
</evidence>
<dbReference type="InterPro" id="IPR041442">
    <property type="entry name" value="PIH1D1/2/3_CS-like"/>
</dbReference>
<dbReference type="Proteomes" id="UP001497525">
    <property type="component" value="Unassembled WGS sequence"/>
</dbReference>
<feature type="domain" description="PIH1 N-terminal" evidence="4">
    <location>
        <begin position="14"/>
        <end position="162"/>
    </location>
</feature>
<comment type="function">
    <text evidence="3">Involved in the assembly of C/D box small nucleolar ribonucleoprotein (snoRNP) particles. Recruits the SWI/SNF complex to the core promoter of rRNA genes and enhances pre-rRNA transcription. Mediates interaction of TELO2 with the R2TP complex which is necessary for the stability of MTOR and SMG1. Positively regulates the assembly and activity of the mTORC1 complex.</text>
</comment>
<dbReference type="InterPro" id="IPR050734">
    <property type="entry name" value="PIH1/Kintoun_subfamily"/>
</dbReference>
<dbReference type="EMBL" id="CAXLJL010000149">
    <property type="protein sequence ID" value="CAL5133036.1"/>
    <property type="molecule type" value="Genomic_DNA"/>
</dbReference>
<proteinExistence type="inferred from homology"/>
<accession>A0AAV2T9U2</accession>
<organism evidence="6 7">
    <name type="scientific">Calicophoron daubneyi</name>
    <name type="common">Rumen fluke</name>
    <name type="synonym">Paramphistomum daubneyi</name>
    <dbReference type="NCBI Taxonomy" id="300641"/>
    <lineage>
        <taxon>Eukaryota</taxon>
        <taxon>Metazoa</taxon>
        <taxon>Spiralia</taxon>
        <taxon>Lophotrochozoa</taxon>
        <taxon>Platyhelminthes</taxon>
        <taxon>Trematoda</taxon>
        <taxon>Digenea</taxon>
        <taxon>Plagiorchiida</taxon>
        <taxon>Pronocephalata</taxon>
        <taxon>Paramphistomoidea</taxon>
        <taxon>Paramphistomidae</taxon>
        <taxon>Calicophoron</taxon>
    </lineage>
</organism>
<reference evidence="6" key="1">
    <citation type="submission" date="2024-06" db="EMBL/GenBank/DDBJ databases">
        <authorList>
            <person name="Liu X."/>
            <person name="Lenzi L."/>
            <person name="Haldenby T S."/>
            <person name="Uol C."/>
        </authorList>
    </citation>
    <scope>NUCLEOTIDE SEQUENCE</scope>
</reference>
<name>A0AAV2T9U2_CALDB</name>
<dbReference type="GO" id="GO:0006364">
    <property type="term" value="P:rRNA processing"/>
    <property type="evidence" value="ECO:0007669"/>
    <property type="project" value="TreeGrafter"/>
</dbReference>
<evidence type="ECO:0000313" key="7">
    <source>
        <dbReference type="Proteomes" id="UP001497525"/>
    </source>
</evidence>
<evidence type="ECO:0000313" key="6">
    <source>
        <dbReference type="EMBL" id="CAL5133036.1"/>
    </source>
</evidence>
<evidence type="ECO:0000256" key="3">
    <source>
        <dbReference type="ARBA" id="ARBA00046233"/>
    </source>
</evidence>
<evidence type="ECO:0000259" key="5">
    <source>
        <dbReference type="Pfam" id="PF18201"/>
    </source>
</evidence>
<dbReference type="GO" id="GO:1990904">
    <property type="term" value="C:ribonucleoprotein complex"/>
    <property type="evidence" value="ECO:0007669"/>
    <property type="project" value="TreeGrafter"/>
</dbReference>
<feature type="domain" description="PIH1D1/2/3 CS-like" evidence="5">
    <location>
        <begin position="208"/>
        <end position="279"/>
    </location>
</feature>
<dbReference type="PANTHER" id="PTHR22997:SF0">
    <property type="entry name" value="PIH1 DOMAIN-CONTAINING PROTEIN 1"/>
    <property type="match status" value="1"/>
</dbReference>
<dbReference type="Pfam" id="PF08190">
    <property type="entry name" value="PIH1"/>
    <property type="match status" value="1"/>
</dbReference>
<evidence type="ECO:0000256" key="2">
    <source>
        <dbReference type="ARBA" id="ARBA00040540"/>
    </source>
</evidence>
<dbReference type="AlphaFoldDB" id="A0AAV2T9U2"/>
<gene>
    <name evidence="6" type="ORF">CDAUBV1_LOCUS6324</name>
</gene>
<comment type="similarity">
    <text evidence="1">Belongs to the PIH1 family.</text>
</comment>
<dbReference type="InterPro" id="IPR012981">
    <property type="entry name" value="PIH1_N"/>
</dbReference>
<protein>
    <recommendedName>
        <fullName evidence="2">PIH1 domain-containing protein 1</fullName>
    </recommendedName>
</protein>
<dbReference type="Pfam" id="PF18201">
    <property type="entry name" value="PIH1_CS"/>
    <property type="match status" value="1"/>
</dbReference>
<dbReference type="GO" id="GO:0005737">
    <property type="term" value="C:cytoplasm"/>
    <property type="evidence" value="ECO:0007669"/>
    <property type="project" value="TreeGrafter"/>
</dbReference>
<sequence length="286" mass="32224">MGILDIVREQDEDRKDIPKAHIIVPAEGFCVKLKTANKEKVFVNICQSDKVPLPRDISEDELRELLEDIEGSPPFKIPMSIGEPHAELDAAGKGCTAYDVIIHPEFLKKVRSSDLFETFLMTVVVEGLESKYDTHLERNWIVLKNKKAMGRLQEQYVRASSRPAIVEMDDPIPSLKTNLIEEVEHPVVSEERLSGENPVYKLSTVPEDGKPEYLVAEIQLPKLRSSRGLYLDVGSDLLCLTSRSHTYAMETLLDPPVDEQTTVAEFNRDTKVLRVTMPMLKKAAPS</sequence>
<dbReference type="GO" id="GO:0000492">
    <property type="term" value="P:box C/D snoRNP assembly"/>
    <property type="evidence" value="ECO:0007669"/>
    <property type="project" value="TreeGrafter"/>
</dbReference>